<comment type="caution">
    <text evidence="2">The sequence shown here is derived from an EMBL/GenBank/DDBJ whole genome shotgun (WGS) entry which is preliminary data.</text>
</comment>
<accession>A0A1V9Y5V2</accession>
<reference evidence="2 3" key="1">
    <citation type="journal article" date="2014" name="Genome Biol. Evol.">
        <title>The secreted proteins of Achlya hypogyna and Thraustotheca clavata identify the ancestral oomycete secretome and reveal gene acquisitions by horizontal gene transfer.</title>
        <authorList>
            <person name="Misner I."/>
            <person name="Blouin N."/>
            <person name="Leonard G."/>
            <person name="Richards T.A."/>
            <person name="Lane C.E."/>
        </authorList>
    </citation>
    <scope>NUCLEOTIDE SEQUENCE [LARGE SCALE GENOMIC DNA]</scope>
    <source>
        <strain evidence="2 3">ATCC 48635</strain>
    </source>
</reference>
<feature type="region of interest" description="Disordered" evidence="1">
    <location>
        <begin position="120"/>
        <end position="139"/>
    </location>
</feature>
<evidence type="ECO:0000256" key="1">
    <source>
        <dbReference type="SAM" id="MobiDB-lite"/>
    </source>
</evidence>
<evidence type="ECO:0000313" key="3">
    <source>
        <dbReference type="Proteomes" id="UP000243579"/>
    </source>
</evidence>
<protein>
    <submittedName>
        <fullName evidence="2">Uncharacterized protein</fullName>
    </submittedName>
</protein>
<feature type="compositionally biased region" description="Basic and acidic residues" evidence="1">
    <location>
        <begin position="121"/>
        <end position="130"/>
    </location>
</feature>
<dbReference type="EMBL" id="JNBR01002833">
    <property type="protein sequence ID" value="OQR81103.1"/>
    <property type="molecule type" value="Genomic_DNA"/>
</dbReference>
<sequence length="293" mass="32405">MTLSDMGQIARHLPKRLDTELGHYFPSATDHQLVAMMCDPVMLTCALPWLELNGHGDDVERAHNVILEAMEQEAKRSRHLAMTVIGTTSAVAGHSVASGNISSPGQGLGNGVVASGTFDSADGKDLKNGQDGEDSEDGNEKAIFDLPAAMLLDDGCEYGDDGLITDELTERAFCAWTSCRINWSSFLKDQQKLQLTKKDEARVEALNWACVSRLVGVSLLWRVNGHAHRLVERVAAREFACPDSNGLQERVFYLRKILDSPLRQNISNKKFEMLLLLSFNKKFVQEPSTGRWS</sequence>
<dbReference type="OrthoDB" id="79722at2759"/>
<name>A0A1V9Y5V2_ACHHY</name>
<keyword evidence="3" id="KW-1185">Reference proteome</keyword>
<evidence type="ECO:0000313" key="2">
    <source>
        <dbReference type="EMBL" id="OQR81103.1"/>
    </source>
</evidence>
<gene>
    <name evidence="2" type="ORF">ACHHYP_16757</name>
</gene>
<proteinExistence type="predicted"/>
<dbReference type="AlphaFoldDB" id="A0A1V9Y5V2"/>
<organism evidence="2 3">
    <name type="scientific">Achlya hypogyna</name>
    <name type="common">Oomycete</name>
    <name type="synonym">Protoachlya hypogyna</name>
    <dbReference type="NCBI Taxonomy" id="1202772"/>
    <lineage>
        <taxon>Eukaryota</taxon>
        <taxon>Sar</taxon>
        <taxon>Stramenopiles</taxon>
        <taxon>Oomycota</taxon>
        <taxon>Saprolegniomycetes</taxon>
        <taxon>Saprolegniales</taxon>
        <taxon>Achlyaceae</taxon>
        <taxon>Achlya</taxon>
    </lineage>
</organism>
<dbReference type="Proteomes" id="UP000243579">
    <property type="component" value="Unassembled WGS sequence"/>
</dbReference>